<sequence>MNCFHTIDQNLILQQQLILHQMLIYNQMLKASFIQKIPPPNILTPKQEEIDISNSQQFKHDETHEIPPQKELNIKIRSHKISKKTERKKPQKQHPDNKQSGELPKKKKVFLSMLDIKEAQYKKVKAQNNEDNHKSVAAVAGTQI</sequence>
<feature type="compositionally biased region" description="Basic and acidic residues" evidence="1">
    <location>
        <begin position="58"/>
        <end position="74"/>
    </location>
</feature>
<feature type="region of interest" description="Disordered" evidence="1">
    <location>
        <begin position="55"/>
        <end position="107"/>
    </location>
</feature>
<protein>
    <submittedName>
        <fullName evidence="2">Uncharacterized protein</fullName>
    </submittedName>
</protein>
<dbReference type="OMA" id="MLIYNQM"/>
<name>A0A8S1SXW9_PAROT</name>
<gene>
    <name evidence="2" type="ORF">POCTA_138.1.T0180015</name>
</gene>
<evidence type="ECO:0000313" key="2">
    <source>
        <dbReference type="EMBL" id="CAD8145875.1"/>
    </source>
</evidence>
<evidence type="ECO:0000313" key="3">
    <source>
        <dbReference type="Proteomes" id="UP000683925"/>
    </source>
</evidence>
<reference evidence="2" key="1">
    <citation type="submission" date="2021-01" db="EMBL/GenBank/DDBJ databases">
        <authorList>
            <consortium name="Genoscope - CEA"/>
            <person name="William W."/>
        </authorList>
    </citation>
    <scope>NUCLEOTIDE SEQUENCE</scope>
</reference>
<dbReference type="EMBL" id="CAJJDP010000018">
    <property type="protein sequence ID" value="CAD8145875.1"/>
    <property type="molecule type" value="Genomic_DNA"/>
</dbReference>
<evidence type="ECO:0000256" key="1">
    <source>
        <dbReference type="SAM" id="MobiDB-lite"/>
    </source>
</evidence>
<accession>A0A8S1SXW9</accession>
<comment type="caution">
    <text evidence="2">The sequence shown here is derived from an EMBL/GenBank/DDBJ whole genome shotgun (WGS) entry which is preliminary data.</text>
</comment>
<proteinExistence type="predicted"/>
<feature type="region of interest" description="Disordered" evidence="1">
    <location>
        <begin position="125"/>
        <end position="144"/>
    </location>
</feature>
<dbReference type="Proteomes" id="UP000683925">
    <property type="component" value="Unassembled WGS sequence"/>
</dbReference>
<keyword evidence="3" id="KW-1185">Reference proteome</keyword>
<dbReference type="AlphaFoldDB" id="A0A8S1SXW9"/>
<feature type="compositionally biased region" description="Basic residues" evidence="1">
    <location>
        <begin position="76"/>
        <end position="92"/>
    </location>
</feature>
<organism evidence="2 3">
    <name type="scientific">Paramecium octaurelia</name>
    <dbReference type="NCBI Taxonomy" id="43137"/>
    <lineage>
        <taxon>Eukaryota</taxon>
        <taxon>Sar</taxon>
        <taxon>Alveolata</taxon>
        <taxon>Ciliophora</taxon>
        <taxon>Intramacronucleata</taxon>
        <taxon>Oligohymenophorea</taxon>
        <taxon>Peniculida</taxon>
        <taxon>Parameciidae</taxon>
        <taxon>Paramecium</taxon>
    </lineage>
</organism>
<dbReference type="OrthoDB" id="312876at2759"/>